<dbReference type="PANTHER" id="PTHR11358:SF35">
    <property type="entry name" value="FORMIMIDOYLGLUTAMASE"/>
    <property type="match status" value="1"/>
</dbReference>
<comment type="function">
    <text evidence="5">Catalyzes the conversion of N-formimidoyl-L-glutamate to L-glutamate and formamide.</text>
</comment>
<feature type="binding site" evidence="5 7">
    <location>
        <position position="168"/>
    </location>
    <ligand>
        <name>Mn(2+)</name>
        <dbReference type="ChEBI" id="CHEBI:29035"/>
        <label>1</label>
    </ligand>
</feature>
<feature type="binding site" evidence="5">
    <location>
        <position position="168"/>
    </location>
    <ligand>
        <name>Mn(2+)</name>
        <dbReference type="ChEBI" id="CHEBI:29035"/>
        <label>2</label>
    </ligand>
</feature>
<dbReference type="EC" id="3.5.3.8" evidence="5 6"/>
<comment type="catalytic activity">
    <reaction evidence="5">
        <text>N-formimidoyl-L-glutamate + H2O = formamide + L-glutamate</text>
        <dbReference type="Rhea" id="RHEA:22492"/>
        <dbReference type="ChEBI" id="CHEBI:15377"/>
        <dbReference type="ChEBI" id="CHEBI:16397"/>
        <dbReference type="ChEBI" id="CHEBI:29985"/>
        <dbReference type="ChEBI" id="CHEBI:58928"/>
        <dbReference type="EC" id="3.5.3.8"/>
    </reaction>
</comment>
<dbReference type="GO" id="GO:0019557">
    <property type="term" value="P:L-histidine catabolic process to glutamate and formate"/>
    <property type="evidence" value="ECO:0007669"/>
    <property type="project" value="UniProtKB-UniPathway"/>
</dbReference>
<evidence type="ECO:0000256" key="9">
    <source>
        <dbReference type="RuleBase" id="RU003684"/>
    </source>
</evidence>
<dbReference type="GO" id="GO:0008783">
    <property type="term" value="F:agmatinase activity"/>
    <property type="evidence" value="ECO:0007669"/>
    <property type="project" value="TreeGrafter"/>
</dbReference>
<accession>A0A3A4F480</accession>
<dbReference type="AlphaFoldDB" id="A0A3A4F480"/>
<dbReference type="GO" id="GO:0033389">
    <property type="term" value="P:putrescine biosynthetic process from arginine, via agmatine"/>
    <property type="evidence" value="ECO:0007669"/>
    <property type="project" value="TreeGrafter"/>
</dbReference>
<feature type="binding site" evidence="5 7">
    <location>
        <position position="260"/>
    </location>
    <ligand>
        <name>Mn(2+)</name>
        <dbReference type="ChEBI" id="CHEBI:29035"/>
        <label>1</label>
    </ligand>
</feature>
<evidence type="ECO:0000313" key="12">
    <source>
        <dbReference type="Proteomes" id="UP000266615"/>
    </source>
</evidence>
<evidence type="ECO:0000256" key="2">
    <source>
        <dbReference type="ARBA" id="ARBA00022801"/>
    </source>
</evidence>
<dbReference type="InterPro" id="IPR023696">
    <property type="entry name" value="Ureohydrolase_dom_sf"/>
</dbReference>
<keyword evidence="4 5" id="KW-0464">Manganese</keyword>
<feature type="binding site" evidence="7">
    <location>
        <position position="262"/>
    </location>
    <ligand>
        <name>Mn(2+)</name>
        <dbReference type="ChEBI" id="CHEBI:29035"/>
        <label>1</label>
    </ligand>
</feature>
<feature type="binding site" evidence="7">
    <location>
        <position position="170"/>
    </location>
    <ligand>
        <name>Mn(2+)</name>
        <dbReference type="ChEBI" id="CHEBI:29035"/>
        <label>1</label>
    </ligand>
</feature>
<name>A0A3A4F480_9MICC</name>
<evidence type="ECO:0000256" key="6">
    <source>
        <dbReference type="NCBIfam" id="TIGR01227"/>
    </source>
</evidence>
<comment type="similarity">
    <text evidence="5 8 9">Belongs to the arginase family.</text>
</comment>
<dbReference type="UniPathway" id="UPA00379">
    <property type="reaction ID" value="UER00552"/>
</dbReference>
<keyword evidence="1 5" id="KW-0479">Metal-binding</keyword>
<evidence type="ECO:0000256" key="10">
    <source>
        <dbReference type="SAM" id="MobiDB-lite"/>
    </source>
</evidence>
<feature type="binding site" evidence="5">
    <location>
        <position position="260"/>
    </location>
    <ligand>
        <name>Mn(2+)</name>
        <dbReference type="ChEBI" id="CHEBI:29035"/>
        <label>2</label>
    </ligand>
</feature>
<dbReference type="PIRSF" id="PIRSF036979">
    <property type="entry name" value="Arginase"/>
    <property type="match status" value="1"/>
</dbReference>
<comment type="pathway">
    <text evidence="5">Amino-acid degradation; L-histidine degradation into L-glutamate; L-glutamate from N-formimidoyl-L-glutamate (hydrolase route): step 1/1.</text>
</comment>
<dbReference type="Proteomes" id="UP000266615">
    <property type="component" value="Unassembled WGS sequence"/>
</dbReference>
<dbReference type="InterPro" id="IPR006035">
    <property type="entry name" value="Ureohydrolase"/>
</dbReference>
<evidence type="ECO:0000256" key="3">
    <source>
        <dbReference type="ARBA" id="ARBA00022808"/>
    </source>
</evidence>
<dbReference type="HAMAP" id="MF_00737">
    <property type="entry name" value="Formimidoylglutam"/>
    <property type="match status" value="1"/>
</dbReference>
<feature type="region of interest" description="Disordered" evidence="10">
    <location>
        <begin position="1"/>
        <end position="20"/>
    </location>
</feature>
<feature type="binding site" evidence="5 7">
    <location>
        <position position="136"/>
    </location>
    <ligand>
        <name>Mn(2+)</name>
        <dbReference type="ChEBI" id="CHEBI:29035"/>
        <label>1</label>
    </ligand>
</feature>
<keyword evidence="2 5" id="KW-0378">Hydrolase</keyword>
<dbReference type="OrthoDB" id="9789727at2"/>
<evidence type="ECO:0000256" key="5">
    <source>
        <dbReference type="HAMAP-Rule" id="MF_00737"/>
    </source>
</evidence>
<sequence>MDTEPVSALWTGRQDGEGPHHTRWHEAVRVKDPHQTDNDSYAAQQVSLLGFRTDEGIRRNNGRVGAADGPTALRRALAPFALHGQMADGQVRLTDYGDVVTEGEDLEAGQAAAAQAITGALDAPGAELAVVLGGGHETAWASYQGLMNSAHMRAEDGRRPQWGVLNLDAHFDLRQESRPTSGTPFLQIAQAEQAAGFPDLRYAVVGIAEPANTGALFAQARRLGVRWMTDVECAGAGAGGIARFIADFAANLDVLYLTIDLDLLPAAVAPGVSAPAALGVDTALVLAAVRAAAATRKLRLVDVVELNPPFDEQGRTARTAARLIDEAVRTVLMVEPHNGFQND</sequence>
<dbReference type="NCBIfam" id="TIGR01227">
    <property type="entry name" value="hutG"/>
    <property type="match status" value="1"/>
</dbReference>
<dbReference type="PROSITE" id="PS51409">
    <property type="entry name" value="ARGINASE_2"/>
    <property type="match status" value="1"/>
</dbReference>
<gene>
    <name evidence="5 11" type="primary">hutG</name>
    <name evidence="11" type="ORF">D3250_01480</name>
</gene>
<comment type="cofactor">
    <cofactor evidence="5 7">
        <name>Mn(2+)</name>
        <dbReference type="ChEBI" id="CHEBI:29035"/>
    </cofactor>
    <text evidence="5 7">Binds 2 manganese ions per subunit.</text>
</comment>
<evidence type="ECO:0000256" key="4">
    <source>
        <dbReference type="ARBA" id="ARBA00023211"/>
    </source>
</evidence>
<organism evidence="11 12">
    <name type="scientific">Nesterenkonia natronophila</name>
    <dbReference type="NCBI Taxonomy" id="2174932"/>
    <lineage>
        <taxon>Bacteria</taxon>
        <taxon>Bacillati</taxon>
        <taxon>Actinomycetota</taxon>
        <taxon>Actinomycetes</taxon>
        <taxon>Micrococcales</taxon>
        <taxon>Micrococcaceae</taxon>
        <taxon>Nesterenkonia</taxon>
    </lineage>
</organism>
<dbReference type="EMBL" id="QYZP01000001">
    <property type="protein sequence ID" value="RJN32541.1"/>
    <property type="molecule type" value="Genomic_DNA"/>
</dbReference>
<feature type="binding site" evidence="5">
    <location>
        <position position="262"/>
    </location>
    <ligand>
        <name>Mn(2+)</name>
        <dbReference type="ChEBI" id="CHEBI:29035"/>
        <label>2</label>
    </ligand>
</feature>
<keyword evidence="12" id="KW-1185">Reference proteome</keyword>
<keyword evidence="3 5" id="KW-0369">Histidine metabolism</keyword>
<evidence type="ECO:0000256" key="1">
    <source>
        <dbReference type="ARBA" id="ARBA00022723"/>
    </source>
</evidence>
<dbReference type="GO" id="GO:0019556">
    <property type="term" value="P:L-histidine catabolic process to glutamate and formamide"/>
    <property type="evidence" value="ECO:0007669"/>
    <property type="project" value="UniProtKB-UniRule"/>
</dbReference>
<reference evidence="11 12" key="1">
    <citation type="submission" date="2018-09" db="EMBL/GenBank/DDBJ databases">
        <title>Nesterenkonia natronophila sp. nov., an alkaliphilic actinobacteriume isolated from a soda lake, and emended description of the genus Nesterenkonia.</title>
        <authorList>
            <person name="Menes R.J."/>
            <person name="Iriarte A."/>
        </authorList>
    </citation>
    <scope>NUCLEOTIDE SEQUENCE [LARGE SCALE GENOMIC DNA]</scope>
    <source>
        <strain evidence="11 12">M8</strain>
    </source>
</reference>
<dbReference type="Gene3D" id="3.40.800.10">
    <property type="entry name" value="Ureohydrolase domain"/>
    <property type="match status" value="1"/>
</dbReference>
<dbReference type="InterPro" id="IPR005923">
    <property type="entry name" value="HutG"/>
</dbReference>
<dbReference type="GO" id="GO:0050415">
    <property type="term" value="F:formimidoylglutamase activity"/>
    <property type="evidence" value="ECO:0007669"/>
    <property type="project" value="UniProtKB-UniRule"/>
</dbReference>
<feature type="binding site" evidence="5 7">
    <location>
        <position position="172"/>
    </location>
    <ligand>
        <name>Mn(2+)</name>
        <dbReference type="ChEBI" id="CHEBI:29035"/>
        <label>1</label>
    </ligand>
</feature>
<evidence type="ECO:0000256" key="7">
    <source>
        <dbReference type="PIRSR" id="PIRSR036979-1"/>
    </source>
</evidence>
<protein>
    <recommendedName>
        <fullName evidence="5 6">Formimidoylglutamase</fullName>
        <ecNumber evidence="5 6">3.5.3.8</ecNumber>
    </recommendedName>
    <alternativeName>
        <fullName evidence="5">Formiminoglutamase</fullName>
    </alternativeName>
    <alternativeName>
        <fullName evidence="5">Formiminoglutamate hydrolase</fullName>
    </alternativeName>
</protein>
<dbReference type="GO" id="GO:0030145">
    <property type="term" value="F:manganese ion binding"/>
    <property type="evidence" value="ECO:0007669"/>
    <property type="project" value="UniProtKB-UniRule"/>
</dbReference>
<dbReference type="SUPFAM" id="SSF52768">
    <property type="entry name" value="Arginase/deacetylase"/>
    <property type="match status" value="1"/>
</dbReference>
<evidence type="ECO:0000256" key="8">
    <source>
        <dbReference type="PROSITE-ProRule" id="PRU00742"/>
    </source>
</evidence>
<dbReference type="Pfam" id="PF00491">
    <property type="entry name" value="Arginase"/>
    <property type="match status" value="1"/>
</dbReference>
<comment type="caution">
    <text evidence="11">The sequence shown here is derived from an EMBL/GenBank/DDBJ whole genome shotgun (WGS) entry which is preliminary data.</text>
</comment>
<dbReference type="InterPro" id="IPR020855">
    <property type="entry name" value="Ureohydrolase_Mn_BS"/>
</dbReference>
<dbReference type="PANTHER" id="PTHR11358">
    <property type="entry name" value="ARGINASE/AGMATINASE"/>
    <property type="match status" value="1"/>
</dbReference>
<evidence type="ECO:0000313" key="11">
    <source>
        <dbReference type="EMBL" id="RJN32541.1"/>
    </source>
</evidence>
<dbReference type="RefSeq" id="WP_119901588.1">
    <property type="nucleotide sequence ID" value="NZ_QYZP01000001.1"/>
</dbReference>
<feature type="binding site" evidence="5">
    <location>
        <position position="170"/>
    </location>
    <ligand>
        <name>Mn(2+)</name>
        <dbReference type="ChEBI" id="CHEBI:29035"/>
        <label>2</label>
    </ligand>
</feature>
<dbReference type="PROSITE" id="PS01053">
    <property type="entry name" value="ARGINASE_1"/>
    <property type="match status" value="1"/>
</dbReference>
<dbReference type="CDD" id="cd09988">
    <property type="entry name" value="Formimidoylglutamase"/>
    <property type="match status" value="1"/>
</dbReference>
<proteinExistence type="inferred from homology"/>